<feature type="domain" description="Radical SAM core" evidence="11">
    <location>
        <begin position="111"/>
        <end position="349"/>
    </location>
</feature>
<evidence type="ECO:0000259" key="11">
    <source>
        <dbReference type="PROSITE" id="PS51918"/>
    </source>
</evidence>
<keyword evidence="6" id="KW-0808">Transferase</keyword>
<protein>
    <recommendedName>
        <fullName evidence="11">Radical SAM core domain-containing protein</fullName>
    </recommendedName>
</protein>
<proteinExistence type="predicted"/>
<dbReference type="PANTHER" id="PTHR30544:SF8">
    <property type="entry name" value="RADICAL SAM SUPERFAMILY PROTEIN"/>
    <property type="match status" value="1"/>
</dbReference>
<dbReference type="AlphaFoldDB" id="A0A5N5JT93"/>
<comment type="caution">
    <text evidence="12">The sequence shown here is derived from an EMBL/GenBank/DDBJ whole genome shotgun (WGS) entry which is preliminary data.</text>
</comment>
<dbReference type="PANTHER" id="PTHR30544">
    <property type="entry name" value="23S RRNA METHYLTRANSFERASE"/>
    <property type="match status" value="1"/>
</dbReference>
<reference evidence="13" key="1">
    <citation type="journal article" date="2019" name="Gigascience">
        <title>De novo genome assembly of the endangered Acer yangbiense, a plant species with extremely small populations endemic to Yunnan Province, China.</title>
        <authorList>
            <person name="Yang J."/>
            <person name="Wariss H.M."/>
            <person name="Tao L."/>
            <person name="Zhang R."/>
            <person name="Yun Q."/>
            <person name="Hollingsworth P."/>
            <person name="Dao Z."/>
            <person name="Luo G."/>
            <person name="Guo H."/>
            <person name="Ma Y."/>
            <person name="Sun W."/>
        </authorList>
    </citation>
    <scope>NUCLEOTIDE SEQUENCE [LARGE SCALE GENOMIC DNA]</scope>
    <source>
        <strain evidence="13">cv. br00</strain>
    </source>
</reference>
<dbReference type="SFLD" id="SFLDS00029">
    <property type="entry name" value="Radical_SAM"/>
    <property type="match status" value="1"/>
</dbReference>
<accession>A0A5N5JT93</accession>
<dbReference type="InterPro" id="IPR013785">
    <property type="entry name" value="Aldolase_TIM"/>
</dbReference>
<sequence>MGVGSIFDVPDVRAEFEKAGINTHFIPFIWKYVIKNPNCEWGEIPDLPSAAYSLLRSKFKTFTSSVDSVINSNDGVTTKLLVKLQNGAFVEAVIMRYDSRLGKYGGKPRPGGPRSTLCVSSQVGCKMGCKFCATGSMGFKNNLSSGEIVEQLVHASCLSQIRNVVFMGMGEPLNNYSAVVEAVRAMSGAPFQLSPRRITVSTVGIIHAINKLHKDLPGLNLAVSLHAPVQDVRCQIMPAARAFPLEKLMDALQVYQKNRQNLTSLMFLKQKIFIEYIMLDGVNDEEHHAHQLCKLLETFDVVVNLIPFNPIGNLSQFRTSSEEKVLTFQKILRGVNNIRTTVRRQMGQDISGACGQLVVNSLDEKPKNSGVTDIEDLVSRR</sequence>
<dbReference type="InterPro" id="IPR058240">
    <property type="entry name" value="rSAM_sf"/>
</dbReference>
<evidence type="ECO:0000256" key="1">
    <source>
        <dbReference type="ARBA" id="ARBA00001966"/>
    </source>
</evidence>
<dbReference type="EMBL" id="VDCV01000016">
    <property type="protein sequence ID" value="KAB5520680.1"/>
    <property type="molecule type" value="Genomic_DNA"/>
</dbReference>
<evidence type="ECO:0000256" key="3">
    <source>
        <dbReference type="ARBA" id="ARBA00022485"/>
    </source>
</evidence>
<keyword evidence="3" id="KW-0004">4Fe-4S</keyword>
<dbReference type="InterPro" id="IPR007197">
    <property type="entry name" value="rSAM"/>
</dbReference>
<evidence type="ECO:0000313" key="12">
    <source>
        <dbReference type="EMBL" id="KAB5520680.1"/>
    </source>
</evidence>
<dbReference type="PIRSF" id="PIRSF006004">
    <property type="entry name" value="CHP00048"/>
    <property type="match status" value="1"/>
</dbReference>
<evidence type="ECO:0000313" key="13">
    <source>
        <dbReference type="Proteomes" id="UP000326939"/>
    </source>
</evidence>
<dbReference type="GO" id="GO:0070475">
    <property type="term" value="P:rRNA base methylation"/>
    <property type="evidence" value="ECO:0007669"/>
    <property type="project" value="TreeGrafter"/>
</dbReference>
<dbReference type="GO" id="GO:0008173">
    <property type="term" value="F:RNA methyltransferase activity"/>
    <property type="evidence" value="ECO:0007669"/>
    <property type="project" value="InterPro"/>
</dbReference>
<evidence type="ECO:0000256" key="10">
    <source>
        <dbReference type="ARBA" id="ARBA00023014"/>
    </source>
</evidence>
<dbReference type="GO" id="GO:0030488">
    <property type="term" value="P:tRNA methylation"/>
    <property type="evidence" value="ECO:0007669"/>
    <property type="project" value="TreeGrafter"/>
</dbReference>
<dbReference type="Pfam" id="PF04055">
    <property type="entry name" value="Radical_SAM"/>
    <property type="match status" value="1"/>
</dbReference>
<dbReference type="FunFam" id="3.20.20.70:FF:000164">
    <property type="entry name" value="23S rRNA methyltransferase"/>
    <property type="match status" value="1"/>
</dbReference>
<keyword evidence="5" id="KW-0489">Methyltransferase</keyword>
<evidence type="ECO:0000256" key="9">
    <source>
        <dbReference type="ARBA" id="ARBA00023004"/>
    </source>
</evidence>
<dbReference type="InterPro" id="IPR004383">
    <property type="entry name" value="rRNA_lsu_MTrfase_RlmN/Cfr"/>
</dbReference>
<dbReference type="GO" id="GO:0046872">
    <property type="term" value="F:metal ion binding"/>
    <property type="evidence" value="ECO:0007669"/>
    <property type="project" value="UniProtKB-KW"/>
</dbReference>
<evidence type="ECO:0000256" key="4">
    <source>
        <dbReference type="ARBA" id="ARBA00022490"/>
    </source>
</evidence>
<keyword evidence="4" id="KW-0963">Cytoplasm</keyword>
<evidence type="ECO:0000256" key="2">
    <source>
        <dbReference type="ARBA" id="ARBA00004496"/>
    </source>
</evidence>
<dbReference type="InterPro" id="IPR040072">
    <property type="entry name" value="Methyltransferase_A"/>
</dbReference>
<evidence type="ECO:0000256" key="6">
    <source>
        <dbReference type="ARBA" id="ARBA00022679"/>
    </source>
</evidence>
<keyword evidence="9" id="KW-0408">Iron</keyword>
<dbReference type="GO" id="GO:0051539">
    <property type="term" value="F:4 iron, 4 sulfur cluster binding"/>
    <property type="evidence" value="ECO:0007669"/>
    <property type="project" value="UniProtKB-KW"/>
</dbReference>
<evidence type="ECO:0000256" key="8">
    <source>
        <dbReference type="ARBA" id="ARBA00022723"/>
    </source>
</evidence>
<dbReference type="PROSITE" id="PS51918">
    <property type="entry name" value="RADICAL_SAM"/>
    <property type="match status" value="1"/>
</dbReference>
<keyword evidence="10" id="KW-0411">Iron-sulfur</keyword>
<dbReference type="Gene3D" id="3.20.20.70">
    <property type="entry name" value="Aldolase class I"/>
    <property type="match status" value="1"/>
</dbReference>
<keyword evidence="7" id="KW-0949">S-adenosyl-L-methionine</keyword>
<organism evidence="12 13">
    <name type="scientific">Salix brachista</name>
    <dbReference type="NCBI Taxonomy" id="2182728"/>
    <lineage>
        <taxon>Eukaryota</taxon>
        <taxon>Viridiplantae</taxon>
        <taxon>Streptophyta</taxon>
        <taxon>Embryophyta</taxon>
        <taxon>Tracheophyta</taxon>
        <taxon>Spermatophyta</taxon>
        <taxon>Magnoliopsida</taxon>
        <taxon>eudicotyledons</taxon>
        <taxon>Gunneridae</taxon>
        <taxon>Pentapetalae</taxon>
        <taxon>rosids</taxon>
        <taxon>fabids</taxon>
        <taxon>Malpighiales</taxon>
        <taxon>Salicaceae</taxon>
        <taxon>Saliceae</taxon>
        <taxon>Salix</taxon>
    </lineage>
</organism>
<dbReference type="SFLD" id="SFLDF00275">
    <property type="entry name" value="adenosine_C2_methyltransferase"/>
    <property type="match status" value="1"/>
</dbReference>
<keyword evidence="13" id="KW-1185">Reference proteome</keyword>
<comment type="cofactor">
    <cofactor evidence="1">
        <name>[4Fe-4S] cluster</name>
        <dbReference type="ChEBI" id="CHEBI:49883"/>
    </cofactor>
</comment>
<dbReference type="Proteomes" id="UP000326939">
    <property type="component" value="Chromosome 16"/>
</dbReference>
<evidence type="ECO:0000256" key="7">
    <source>
        <dbReference type="ARBA" id="ARBA00022691"/>
    </source>
</evidence>
<dbReference type="GO" id="GO:0005737">
    <property type="term" value="C:cytoplasm"/>
    <property type="evidence" value="ECO:0007669"/>
    <property type="project" value="UniProtKB-SubCell"/>
</dbReference>
<name>A0A5N5JT93_9ROSI</name>
<dbReference type="CDD" id="cd01335">
    <property type="entry name" value="Radical_SAM"/>
    <property type="match status" value="1"/>
</dbReference>
<comment type="subcellular location">
    <subcellularLocation>
        <location evidence="2">Cytoplasm</location>
    </subcellularLocation>
</comment>
<gene>
    <name evidence="12" type="ORF">DKX38_024999</name>
</gene>
<dbReference type="SFLD" id="SFLDG01062">
    <property type="entry name" value="methyltransferase_(Class_A)"/>
    <property type="match status" value="1"/>
</dbReference>
<dbReference type="SUPFAM" id="SSF102114">
    <property type="entry name" value="Radical SAM enzymes"/>
    <property type="match status" value="1"/>
</dbReference>
<keyword evidence="8" id="KW-0479">Metal-binding</keyword>
<evidence type="ECO:0000256" key="5">
    <source>
        <dbReference type="ARBA" id="ARBA00022603"/>
    </source>
</evidence>